<evidence type="ECO:0000313" key="3">
    <source>
        <dbReference type="Proteomes" id="UP000602510"/>
    </source>
</evidence>
<sequence>MFTTYRNWTFQNQVKMAEPEQEVAMEEEMAQVAGSAIVASLEEPGVPHPPVAGMMAILHDKASL</sequence>
<dbReference type="Proteomes" id="UP000704712">
    <property type="component" value="Unassembled WGS sequence"/>
</dbReference>
<reference evidence="1" key="1">
    <citation type="submission" date="2020-04" db="EMBL/GenBank/DDBJ databases">
        <title>Hybrid Assembly of Korean Phytophthora infestans isolates.</title>
        <authorList>
            <person name="Prokchorchik M."/>
            <person name="Lee Y."/>
            <person name="Seo J."/>
            <person name="Cho J.-H."/>
            <person name="Park Y.-E."/>
            <person name="Jang D.-C."/>
            <person name="Im J.-S."/>
            <person name="Choi J.-G."/>
            <person name="Park H.-J."/>
            <person name="Lee G.-B."/>
            <person name="Lee Y.-G."/>
            <person name="Hong S.-Y."/>
            <person name="Cho K."/>
            <person name="Sohn K.H."/>
        </authorList>
    </citation>
    <scope>NUCLEOTIDE SEQUENCE</scope>
    <source>
        <strain evidence="1">KR_1_A1</strain>
        <strain evidence="2">KR_2_A2</strain>
    </source>
</reference>
<keyword evidence="3" id="KW-1185">Reference proteome</keyword>
<evidence type="ECO:0000313" key="2">
    <source>
        <dbReference type="EMBL" id="KAF4142746.1"/>
    </source>
</evidence>
<dbReference type="AlphaFoldDB" id="A0A833WB14"/>
<gene>
    <name evidence="1" type="ORF">GN244_ATG12536</name>
    <name evidence="2" type="ORF">GN958_ATG08058</name>
</gene>
<organism evidence="1 3">
    <name type="scientific">Phytophthora infestans</name>
    <name type="common">Potato late blight agent</name>
    <name type="synonym">Botrytis infestans</name>
    <dbReference type="NCBI Taxonomy" id="4787"/>
    <lineage>
        <taxon>Eukaryota</taxon>
        <taxon>Sar</taxon>
        <taxon>Stramenopiles</taxon>
        <taxon>Oomycota</taxon>
        <taxon>Peronosporomycetes</taxon>
        <taxon>Peronosporales</taxon>
        <taxon>Peronosporaceae</taxon>
        <taxon>Phytophthora</taxon>
    </lineage>
</organism>
<accession>A0A833WB14</accession>
<comment type="caution">
    <text evidence="1">The sequence shown here is derived from an EMBL/GenBank/DDBJ whole genome shotgun (WGS) entry which is preliminary data.</text>
</comment>
<dbReference type="EMBL" id="WSZM01000314">
    <property type="protein sequence ID" value="KAF4035467.1"/>
    <property type="molecule type" value="Genomic_DNA"/>
</dbReference>
<proteinExistence type="predicted"/>
<protein>
    <submittedName>
        <fullName evidence="1">Uncharacterized protein</fullName>
    </submittedName>
</protein>
<dbReference type="Proteomes" id="UP000602510">
    <property type="component" value="Unassembled WGS sequence"/>
</dbReference>
<evidence type="ECO:0000313" key="1">
    <source>
        <dbReference type="EMBL" id="KAF4035467.1"/>
    </source>
</evidence>
<dbReference type="EMBL" id="JAACNO010001154">
    <property type="protein sequence ID" value="KAF4142746.1"/>
    <property type="molecule type" value="Genomic_DNA"/>
</dbReference>
<name>A0A833WB14_PHYIN</name>